<keyword evidence="1" id="KW-0677">Repeat</keyword>
<evidence type="ECO:0000256" key="1">
    <source>
        <dbReference type="ARBA" id="ARBA00022737"/>
    </source>
</evidence>
<dbReference type="Pfam" id="PF00581">
    <property type="entry name" value="Rhodanese"/>
    <property type="match status" value="2"/>
</dbReference>
<evidence type="ECO:0000313" key="3">
    <source>
        <dbReference type="EMBL" id="WQH17296.1"/>
    </source>
</evidence>
<dbReference type="PANTHER" id="PTHR43855:SF1">
    <property type="entry name" value="THIOSULFATE SULFURTRANSFERASE"/>
    <property type="match status" value="1"/>
</dbReference>
<reference evidence="3 4" key="1">
    <citation type="submission" date="2023-11" db="EMBL/GenBank/DDBJ databases">
        <title>MicrobeMod: A computational toolkit for identifying prokaryotic methylation and restriction-modification with nanopore sequencing.</title>
        <authorList>
            <person name="Crits-Christoph A."/>
            <person name="Kang S.C."/>
            <person name="Lee H."/>
            <person name="Ostrov N."/>
        </authorList>
    </citation>
    <scope>NUCLEOTIDE SEQUENCE [LARGE SCALE GENOMIC DNA]</scope>
    <source>
        <strain evidence="3 4">ATCC 49870</strain>
    </source>
</reference>
<keyword evidence="3" id="KW-0808">Transferase</keyword>
<sequence length="286" mass="31352">MSNPLIEPQDLQQLLGTTAVVPIDTRSPEAYAAGHLPGAINMPEIFTFLATSTPEGLAELEQQFSEKFGAVGLDGKKTAVLYEDAMDTGFGQSCRGLFLLEHLGYPKDKIRILHGGFQGWVAAGLPVSTDTPTPVAAPFPLDSGASDVMLDKDDILAALERDDVTLLDVRDVDEWVAESSSPYGKDFCPRKGRLPDAVWIEWYRFMKPGEVARFKSPTEIRAECDSVGITPDSEVYLYCFKGARASNTLVALRSAGIEKVRLYFGSWNEWSRDPSLPIDEGLPYVA</sequence>
<dbReference type="EMBL" id="CP140153">
    <property type="protein sequence ID" value="WQH17296.1"/>
    <property type="molecule type" value="Genomic_DNA"/>
</dbReference>
<gene>
    <name evidence="3" type="ORF">SR882_05165</name>
</gene>
<evidence type="ECO:0000313" key="4">
    <source>
        <dbReference type="Proteomes" id="UP001327459"/>
    </source>
</evidence>
<dbReference type="PROSITE" id="PS50206">
    <property type="entry name" value="RHODANESE_3"/>
    <property type="match status" value="2"/>
</dbReference>
<dbReference type="SMART" id="SM00450">
    <property type="entry name" value="RHOD"/>
    <property type="match status" value="2"/>
</dbReference>
<feature type="domain" description="Rhodanese" evidence="2">
    <location>
        <begin position="160"/>
        <end position="279"/>
    </location>
</feature>
<evidence type="ECO:0000259" key="2">
    <source>
        <dbReference type="PROSITE" id="PS50206"/>
    </source>
</evidence>
<dbReference type="CDD" id="cd01449">
    <property type="entry name" value="TST_Repeat_2"/>
    <property type="match status" value="1"/>
</dbReference>
<organism evidence="3 4">
    <name type="scientific">Guyparkeria halophila</name>
    <dbReference type="NCBI Taxonomy" id="47960"/>
    <lineage>
        <taxon>Bacteria</taxon>
        <taxon>Pseudomonadati</taxon>
        <taxon>Pseudomonadota</taxon>
        <taxon>Gammaproteobacteria</taxon>
        <taxon>Chromatiales</taxon>
        <taxon>Thioalkalibacteraceae</taxon>
        <taxon>Guyparkeria</taxon>
    </lineage>
</organism>
<feature type="domain" description="Rhodanese" evidence="2">
    <location>
        <begin position="16"/>
        <end position="129"/>
    </location>
</feature>
<dbReference type="InterPro" id="IPR001763">
    <property type="entry name" value="Rhodanese-like_dom"/>
</dbReference>
<protein>
    <submittedName>
        <fullName evidence="3">Sulfurtransferase</fullName>
        <ecNumber evidence="3">2.8.1.-</ecNumber>
    </submittedName>
</protein>
<accession>A0ABZ0YYM9</accession>
<keyword evidence="4" id="KW-1185">Reference proteome</keyword>
<dbReference type="GO" id="GO:0016740">
    <property type="term" value="F:transferase activity"/>
    <property type="evidence" value="ECO:0007669"/>
    <property type="project" value="UniProtKB-KW"/>
</dbReference>
<dbReference type="InterPro" id="IPR051126">
    <property type="entry name" value="Thiosulfate_sulfurtransferase"/>
</dbReference>
<dbReference type="Gene3D" id="3.40.250.10">
    <property type="entry name" value="Rhodanese-like domain"/>
    <property type="match status" value="2"/>
</dbReference>
<proteinExistence type="predicted"/>
<dbReference type="EC" id="2.8.1.-" evidence="3"/>
<dbReference type="SUPFAM" id="SSF52821">
    <property type="entry name" value="Rhodanese/Cell cycle control phosphatase"/>
    <property type="match status" value="2"/>
</dbReference>
<dbReference type="PANTHER" id="PTHR43855">
    <property type="entry name" value="THIOSULFATE SULFURTRANSFERASE"/>
    <property type="match status" value="1"/>
</dbReference>
<dbReference type="Proteomes" id="UP001327459">
    <property type="component" value="Chromosome"/>
</dbReference>
<dbReference type="RefSeq" id="WP_322522268.1">
    <property type="nucleotide sequence ID" value="NZ_CP140153.1"/>
</dbReference>
<dbReference type="InterPro" id="IPR036873">
    <property type="entry name" value="Rhodanese-like_dom_sf"/>
</dbReference>
<name>A0ABZ0YYM9_9GAMM</name>